<dbReference type="EMBL" id="JALJOR010000005">
    <property type="protein sequence ID" value="KAK9817254.1"/>
    <property type="molecule type" value="Genomic_DNA"/>
</dbReference>
<feature type="region of interest" description="Disordered" evidence="4">
    <location>
        <begin position="24"/>
        <end position="50"/>
    </location>
</feature>
<dbReference type="GO" id="GO:1990745">
    <property type="term" value="C:EARP complex"/>
    <property type="evidence" value="ECO:0007669"/>
    <property type="project" value="InterPro"/>
</dbReference>
<dbReference type="InterPro" id="IPR040047">
    <property type="entry name" value="VPS50"/>
</dbReference>
<feature type="compositionally biased region" description="Basic and acidic residues" evidence="4">
    <location>
        <begin position="33"/>
        <end position="43"/>
    </location>
</feature>
<evidence type="ECO:0000259" key="6">
    <source>
        <dbReference type="Pfam" id="PF10475"/>
    </source>
</evidence>
<evidence type="ECO:0000256" key="4">
    <source>
        <dbReference type="SAM" id="MobiDB-lite"/>
    </source>
</evidence>
<sequence>MFEELGRQAGKLGKQLGDLKDILSTDHWSASPSHKEKGTESRQRNVISPKSLLEHDESKEAILQGLDAQYYQGDFDSLLHELQQLPVTVDETALEAVCEARTSVLEVVSELLSVHVLQHYDKFVEGINQISTIEEELQQAHIVTKTARSDLAMTLHDVQCNIRVAHQTRRKQAYISLLDVLLKLQQANNLHIALKEAQESGEYAQAFWLCAQCCQSMETLQELRVAEQTNITINRLYEETTQRLENALQAVCTEFRPDQFCKVLEGYMFLGNTSHLGGEVTTCFTNVVNTSGLQVVRGIILTRPGFEERAKSTTNLQELVKWLPSDLFRTALARVLMHEIHINTAVEHLQEIELLEQEEVEWGEVLKIVQNGLVNGRRFLWDEAARKIGILLSSPAAFEGEHFLQVSEWVQRILCAGEAFSGLECTTLRNMLATQSGNFFRSFHASNLEALNSMLEKELWRRLPTMEGLPSIATALRQPTYSESLPVADVSSKDPKLFAHWASAGNPWRIRRRRSPAGKRPGGVFRLGFAGSTVLDEDRASKRLEVDEHGLPRRVTNDIWSNGTSRRTTAESDVGTIGAGSIFSEDEAEELYADYIDEDSQRARQAGSPGGVGVDTAAMTNSSMKMMKWMRDYGELMRILRPAPFVYAGLCELFELYMLHTFHTFSEVSLADLANEQAPQATSSEAVSTRLRNTLLRIMSQSLVKYKNITLPGQRVTSAWQNLINSQATVQPSGDSSMFQRLKEKKVDLSRTSMSQAALQPATAPPVAAVAGAEATTISNSGNLWGLQERTVAVESLMAVAHELKRAKHDLQSLLTAADYQSLEHFFSRTVEAAQDLEDCILRTGARFNLPIKSIVDRIAGQNFNLSAPPAKQSAWVDELCLHLTLFRDRMAQVKSLSAHNVQQLWRHAIAFTAEVILDGIAKVRSRCSAIGRNQMAADLQEITFALRSLAPQQPELAVCIDVNIRLVDNYIKAFFIPSIPDLEHWVQTHPEYSREQLVLLATAMAEFMGMKKKDKAEFLAQIQEIIM</sequence>
<keyword evidence="8" id="KW-1185">Reference proteome</keyword>
<dbReference type="GO" id="GO:0015031">
    <property type="term" value="P:protein transport"/>
    <property type="evidence" value="ECO:0007669"/>
    <property type="project" value="UniProtKB-KW"/>
</dbReference>
<comment type="caution">
    <text evidence="7">The sequence shown here is derived from an EMBL/GenBank/DDBJ whole genome shotgun (WGS) entry which is preliminary data.</text>
</comment>
<accession>A0AAW1Q5E5</accession>
<reference evidence="7 8" key="1">
    <citation type="journal article" date="2024" name="Nat. Commun.">
        <title>Phylogenomics reveals the evolutionary origins of lichenization in chlorophyte algae.</title>
        <authorList>
            <person name="Puginier C."/>
            <person name="Libourel C."/>
            <person name="Otte J."/>
            <person name="Skaloud P."/>
            <person name="Haon M."/>
            <person name="Grisel S."/>
            <person name="Petersen M."/>
            <person name="Berrin J.G."/>
            <person name="Delaux P.M."/>
            <person name="Dal Grande F."/>
            <person name="Keller J."/>
        </authorList>
    </citation>
    <scope>NUCLEOTIDE SEQUENCE [LARGE SCALE GENOMIC DNA]</scope>
    <source>
        <strain evidence="7 8">SAG 2043</strain>
    </source>
</reference>
<name>A0AAW1Q5E5_9CHLO</name>
<gene>
    <name evidence="7" type="ORF">WJX72_011915</name>
</gene>
<dbReference type="PANTHER" id="PTHR13258:SF0">
    <property type="entry name" value="SYNDETIN"/>
    <property type="match status" value="1"/>
</dbReference>
<organism evidence="7 8">
    <name type="scientific">[Myrmecia] bisecta</name>
    <dbReference type="NCBI Taxonomy" id="41462"/>
    <lineage>
        <taxon>Eukaryota</taxon>
        <taxon>Viridiplantae</taxon>
        <taxon>Chlorophyta</taxon>
        <taxon>core chlorophytes</taxon>
        <taxon>Trebouxiophyceae</taxon>
        <taxon>Trebouxiales</taxon>
        <taxon>Trebouxiaceae</taxon>
        <taxon>Myrmecia</taxon>
    </lineage>
</organism>
<keyword evidence="2" id="KW-0653">Protein transport</keyword>
<dbReference type="AlphaFoldDB" id="A0AAW1Q5E5"/>
<dbReference type="GO" id="GO:0005829">
    <property type="term" value="C:cytosol"/>
    <property type="evidence" value="ECO:0007669"/>
    <property type="project" value="GOC"/>
</dbReference>
<dbReference type="Proteomes" id="UP001489004">
    <property type="component" value="Unassembled WGS sequence"/>
</dbReference>
<dbReference type="InterPro" id="IPR019514">
    <property type="entry name" value="Syndetin_C"/>
</dbReference>
<proteinExistence type="predicted"/>
<evidence type="ECO:0000313" key="8">
    <source>
        <dbReference type="Proteomes" id="UP001489004"/>
    </source>
</evidence>
<evidence type="ECO:0000259" key="5">
    <source>
        <dbReference type="Pfam" id="PF10474"/>
    </source>
</evidence>
<evidence type="ECO:0008006" key="9">
    <source>
        <dbReference type="Google" id="ProtNLM"/>
    </source>
</evidence>
<dbReference type="PANTHER" id="PTHR13258">
    <property type="entry name" value="SYNDETIN"/>
    <property type="match status" value="1"/>
</dbReference>
<dbReference type="Pfam" id="PF10475">
    <property type="entry name" value="Vps54_N"/>
    <property type="match status" value="1"/>
</dbReference>
<dbReference type="GO" id="GO:0032456">
    <property type="term" value="P:endocytic recycling"/>
    <property type="evidence" value="ECO:0007669"/>
    <property type="project" value="InterPro"/>
</dbReference>
<evidence type="ECO:0000256" key="2">
    <source>
        <dbReference type="ARBA" id="ARBA00022927"/>
    </source>
</evidence>
<dbReference type="Pfam" id="PF10474">
    <property type="entry name" value="Syndetin_C"/>
    <property type="match status" value="1"/>
</dbReference>
<protein>
    <recommendedName>
        <fullName evidence="9">Exocyst complex component Sec8</fullName>
    </recommendedName>
</protein>
<dbReference type="GO" id="GO:0000149">
    <property type="term" value="F:SNARE binding"/>
    <property type="evidence" value="ECO:0007669"/>
    <property type="project" value="TreeGrafter"/>
</dbReference>
<feature type="domain" description="Syndetin C-terminal" evidence="5">
    <location>
        <begin position="784"/>
        <end position="1024"/>
    </location>
</feature>
<evidence type="ECO:0000313" key="7">
    <source>
        <dbReference type="EMBL" id="KAK9817254.1"/>
    </source>
</evidence>
<feature type="domain" description="Vacuolar protein sorting-associated protein 54 N-terminal" evidence="6">
    <location>
        <begin position="65"/>
        <end position="337"/>
    </location>
</feature>
<evidence type="ECO:0000256" key="1">
    <source>
        <dbReference type="ARBA" id="ARBA00022448"/>
    </source>
</evidence>
<keyword evidence="3" id="KW-0175">Coiled coil</keyword>
<dbReference type="GO" id="GO:0042147">
    <property type="term" value="P:retrograde transport, endosome to Golgi"/>
    <property type="evidence" value="ECO:0007669"/>
    <property type="project" value="InterPro"/>
</dbReference>
<dbReference type="InterPro" id="IPR019515">
    <property type="entry name" value="VPS54_N"/>
</dbReference>
<keyword evidence="1" id="KW-0813">Transport</keyword>
<evidence type="ECO:0000256" key="3">
    <source>
        <dbReference type="ARBA" id="ARBA00023054"/>
    </source>
</evidence>